<organism evidence="2 3">
    <name type="scientific">Amylibacter marinus</name>
    <dbReference type="NCBI Taxonomy" id="1475483"/>
    <lineage>
        <taxon>Bacteria</taxon>
        <taxon>Pseudomonadati</taxon>
        <taxon>Pseudomonadota</taxon>
        <taxon>Alphaproteobacteria</taxon>
        <taxon>Rhodobacterales</taxon>
        <taxon>Paracoccaceae</taxon>
        <taxon>Amylibacter</taxon>
    </lineage>
</organism>
<feature type="compositionally biased region" description="Basic and acidic residues" evidence="1">
    <location>
        <begin position="1"/>
        <end position="12"/>
    </location>
</feature>
<evidence type="ECO:0000313" key="2">
    <source>
        <dbReference type="EMBL" id="GLQ35806.1"/>
    </source>
</evidence>
<proteinExistence type="predicted"/>
<sequence length="52" mass="5709">MQSTKKTEDHKKAWAAPNLYEEQHQRSAKIGDVTESGTEPGVGSEGMIYSLS</sequence>
<accession>A0ABQ5VWJ0</accession>
<dbReference type="RefSeq" id="WP_284378790.1">
    <property type="nucleotide sequence ID" value="NZ_BSNN01000005.1"/>
</dbReference>
<reference evidence="3" key="1">
    <citation type="journal article" date="2019" name="Int. J. Syst. Evol. Microbiol.">
        <title>The Global Catalogue of Microorganisms (GCM) 10K type strain sequencing project: providing services to taxonomists for standard genome sequencing and annotation.</title>
        <authorList>
            <consortium name="The Broad Institute Genomics Platform"/>
            <consortium name="The Broad Institute Genome Sequencing Center for Infectious Disease"/>
            <person name="Wu L."/>
            <person name="Ma J."/>
        </authorList>
    </citation>
    <scope>NUCLEOTIDE SEQUENCE [LARGE SCALE GENOMIC DNA]</scope>
    <source>
        <strain evidence="3">NBRC 110140</strain>
    </source>
</reference>
<comment type="caution">
    <text evidence="2">The sequence shown here is derived from an EMBL/GenBank/DDBJ whole genome shotgun (WGS) entry which is preliminary data.</text>
</comment>
<dbReference type="Proteomes" id="UP001156694">
    <property type="component" value="Unassembled WGS sequence"/>
</dbReference>
<dbReference type="EMBL" id="BSNN01000005">
    <property type="protein sequence ID" value="GLQ35806.1"/>
    <property type="molecule type" value="Genomic_DNA"/>
</dbReference>
<name>A0ABQ5VWJ0_9RHOB</name>
<keyword evidence="3" id="KW-1185">Reference proteome</keyword>
<gene>
    <name evidence="2" type="ORF">GCM10007939_20890</name>
</gene>
<evidence type="ECO:0000313" key="3">
    <source>
        <dbReference type="Proteomes" id="UP001156694"/>
    </source>
</evidence>
<evidence type="ECO:0008006" key="4">
    <source>
        <dbReference type="Google" id="ProtNLM"/>
    </source>
</evidence>
<protein>
    <recommendedName>
        <fullName evidence="4">Lasso RiPP family leader peptide-containing protein</fullName>
    </recommendedName>
</protein>
<feature type="region of interest" description="Disordered" evidence="1">
    <location>
        <begin position="1"/>
        <end position="52"/>
    </location>
</feature>
<evidence type="ECO:0000256" key="1">
    <source>
        <dbReference type="SAM" id="MobiDB-lite"/>
    </source>
</evidence>